<keyword evidence="1" id="KW-0804">Transcription</keyword>
<reference evidence="2" key="1">
    <citation type="journal article" date="2019" name="Int. J. Syst. Evol. Microbiol.">
        <title>The Global Catalogue of Microorganisms (GCM) 10K type strain sequencing project: providing services to taxonomists for standard genome sequencing and annotation.</title>
        <authorList>
            <consortium name="The Broad Institute Genomics Platform"/>
            <consortium name="The Broad Institute Genome Sequencing Center for Infectious Disease"/>
            <person name="Wu L."/>
            <person name="Ma J."/>
        </authorList>
    </citation>
    <scope>NUCLEOTIDE SEQUENCE [LARGE SCALE GENOMIC DNA]</scope>
    <source>
        <strain evidence="2">NBRC 110140</strain>
    </source>
</reference>
<protein>
    <submittedName>
        <fullName evidence="1">DNA-directed RNA polymerase subunit beta</fullName>
    </submittedName>
</protein>
<comment type="caution">
    <text evidence="1">The sequence shown here is derived from an EMBL/GenBank/DDBJ whole genome shotgun (WGS) entry which is preliminary data.</text>
</comment>
<dbReference type="EMBL" id="BSNN01000006">
    <property type="protein sequence ID" value="GLQ35837.1"/>
    <property type="molecule type" value="Genomic_DNA"/>
</dbReference>
<keyword evidence="2" id="KW-1185">Reference proteome</keyword>
<keyword evidence="1" id="KW-0240">DNA-directed RNA polymerase</keyword>
<accession>A0ABQ5VXA7</accession>
<evidence type="ECO:0000313" key="2">
    <source>
        <dbReference type="Proteomes" id="UP001156694"/>
    </source>
</evidence>
<evidence type="ECO:0000313" key="1">
    <source>
        <dbReference type="EMBL" id="GLQ35837.1"/>
    </source>
</evidence>
<proteinExistence type="predicted"/>
<gene>
    <name evidence="1" type="ORF">GCM10007939_21210</name>
</gene>
<dbReference type="Pfam" id="PF11316">
    <property type="entry name" value="Rhamno_transf"/>
    <property type="match status" value="1"/>
</dbReference>
<dbReference type="Proteomes" id="UP001156694">
    <property type="component" value="Unassembled WGS sequence"/>
</dbReference>
<dbReference type="RefSeq" id="WP_284378867.1">
    <property type="nucleotide sequence ID" value="NZ_BSNN01000006.1"/>
</dbReference>
<dbReference type="CDD" id="cd00761">
    <property type="entry name" value="Glyco_tranf_GTA_type"/>
    <property type="match status" value="1"/>
</dbReference>
<name>A0ABQ5VXA7_9RHOB</name>
<sequence>MTNIQALGICRFSYDSSGGFAYSSDDLEKRRQFLFDPKRMDERFTLFEHITLPSLRAQTDPDFLVVIVTSMALPEIYLERLFHLIKDIPQIAVDIRPPQGHAKAMRKAIAPYKDMAVDAVAHFRIDDDDAVACDFVQLTKQLFPECQEAFEADGKAGLDFSKGILLETSHENLRAQPRKIKLTGISQAVFLPPQVNKSSFAWGHYRLDDFMQVHVDPRQEMFVRSFNNFNDSRMLLSECAELPAITAHTKKRLRARFGIDADALETALNRGDAPPQTDQ</sequence>
<dbReference type="GO" id="GO:0000428">
    <property type="term" value="C:DNA-directed RNA polymerase complex"/>
    <property type="evidence" value="ECO:0007669"/>
    <property type="project" value="UniProtKB-KW"/>
</dbReference>
<organism evidence="1 2">
    <name type="scientific">Amylibacter marinus</name>
    <dbReference type="NCBI Taxonomy" id="1475483"/>
    <lineage>
        <taxon>Bacteria</taxon>
        <taxon>Pseudomonadati</taxon>
        <taxon>Pseudomonadota</taxon>
        <taxon>Alphaproteobacteria</taxon>
        <taxon>Rhodobacterales</taxon>
        <taxon>Paracoccaceae</taxon>
        <taxon>Amylibacter</taxon>
    </lineage>
</organism>
<dbReference type="InterPro" id="IPR021466">
    <property type="entry name" value="Put_rhamnosyl_transferase"/>
</dbReference>